<feature type="active site" description="Nucleophile" evidence="7">
    <location>
        <position position="162"/>
    </location>
</feature>
<gene>
    <name evidence="10" type="ORF">KGQ91_10150</name>
</gene>
<dbReference type="CDD" id="cd16913">
    <property type="entry name" value="YkuD_like"/>
    <property type="match status" value="1"/>
</dbReference>
<evidence type="ECO:0000259" key="9">
    <source>
        <dbReference type="PROSITE" id="PS52029"/>
    </source>
</evidence>
<feature type="domain" description="L,D-TPase catalytic" evidence="9">
    <location>
        <begin position="29"/>
        <end position="186"/>
    </location>
</feature>
<evidence type="ECO:0000256" key="8">
    <source>
        <dbReference type="SAM" id="SignalP"/>
    </source>
</evidence>
<evidence type="ECO:0000256" key="6">
    <source>
        <dbReference type="ARBA" id="ARBA00023316"/>
    </source>
</evidence>
<dbReference type="Pfam" id="PF03734">
    <property type="entry name" value="YkuD"/>
    <property type="match status" value="1"/>
</dbReference>
<evidence type="ECO:0000256" key="3">
    <source>
        <dbReference type="ARBA" id="ARBA00022679"/>
    </source>
</evidence>
<feature type="active site" description="Proton donor/acceptor" evidence="7">
    <location>
        <position position="143"/>
    </location>
</feature>
<name>A0ABS7WZH8_9GAMM</name>
<evidence type="ECO:0000313" key="11">
    <source>
        <dbReference type="Proteomes" id="UP001319883"/>
    </source>
</evidence>
<keyword evidence="4 7" id="KW-0133">Cell shape</keyword>
<comment type="caution">
    <text evidence="10">The sequence shown here is derived from an EMBL/GenBank/DDBJ whole genome shotgun (WGS) entry which is preliminary data.</text>
</comment>
<reference evidence="10 11" key="1">
    <citation type="submission" date="2021-05" db="EMBL/GenBank/DDBJ databases">
        <title>Petroleum and Energy Research Collection (APPE): ex situ preservation of microbial diversity associated with the oil industry and exploitation of its biotechnological potential.</title>
        <authorList>
            <person name="Paixao C.T.M."/>
            <person name="Gomes M.B."/>
            <person name="Oliveira V.M."/>
        </authorList>
    </citation>
    <scope>NUCLEOTIDE SEQUENCE [LARGE SCALE GENOMIC DNA]</scope>
    <source>
        <strain evidence="10 11">LIT2</strain>
    </source>
</reference>
<dbReference type="PROSITE" id="PS52029">
    <property type="entry name" value="LD_TPASE"/>
    <property type="match status" value="1"/>
</dbReference>
<evidence type="ECO:0000256" key="1">
    <source>
        <dbReference type="ARBA" id="ARBA00004752"/>
    </source>
</evidence>
<dbReference type="EMBL" id="JAGXFD010000001">
    <property type="protein sequence ID" value="MBZ9568033.1"/>
    <property type="molecule type" value="Genomic_DNA"/>
</dbReference>
<evidence type="ECO:0000256" key="4">
    <source>
        <dbReference type="ARBA" id="ARBA00022960"/>
    </source>
</evidence>
<evidence type="ECO:0000256" key="5">
    <source>
        <dbReference type="ARBA" id="ARBA00022984"/>
    </source>
</evidence>
<comment type="similarity">
    <text evidence="2">Belongs to the YkuD family.</text>
</comment>
<proteinExistence type="inferred from homology"/>
<dbReference type="InterPro" id="IPR005490">
    <property type="entry name" value="LD_TPept_cat_dom"/>
</dbReference>
<protein>
    <submittedName>
        <fullName evidence="10">L,D-transpeptidase</fullName>
    </submittedName>
</protein>
<evidence type="ECO:0000256" key="2">
    <source>
        <dbReference type="ARBA" id="ARBA00005992"/>
    </source>
</evidence>
<keyword evidence="8" id="KW-0732">Signal</keyword>
<keyword evidence="3" id="KW-0808">Transferase</keyword>
<dbReference type="InterPro" id="IPR038063">
    <property type="entry name" value="Transpep_catalytic_dom"/>
</dbReference>
<keyword evidence="5 7" id="KW-0573">Peptidoglycan synthesis</keyword>
<feature type="signal peptide" evidence="8">
    <location>
        <begin position="1"/>
        <end position="20"/>
    </location>
</feature>
<organism evidence="10 11">
    <name type="scientific">Modicisalibacter tunisiensis</name>
    <dbReference type="NCBI Taxonomy" id="390637"/>
    <lineage>
        <taxon>Bacteria</taxon>
        <taxon>Pseudomonadati</taxon>
        <taxon>Pseudomonadota</taxon>
        <taxon>Gammaproteobacteria</taxon>
        <taxon>Oceanospirillales</taxon>
        <taxon>Halomonadaceae</taxon>
        <taxon>Modicisalibacter</taxon>
    </lineage>
</organism>
<dbReference type="SUPFAM" id="SSF141523">
    <property type="entry name" value="L,D-transpeptidase catalytic domain-like"/>
    <property type="match status" value="1"/>
</dbReference>
<dbReference type="Gene3D" id="2.40.440.10">
    <property type="entry name" value="L,D-transpeptidase catalytic domain-like"/>
    <property type="match status" value="1"/>
</dbReference>
<dbReference type="RefSeq" id="WP_163649952.1">
    <property type="nucleotide sequence ID" value="NZ_JAGXFD010000001.1"/>
</dbReference>
<keyword evidence="11" id="KW-1185">Reference proteome</keyword>
<feature type="chain" id="PRO_5047449151" evidence="8">
    <location>
        <begin position="21"/>
        <end position="186"/>
    </location>
</feature>
<evidence type="ECO:0000313" key="10">
    <source>
        <dbReference type="EMBL" id="MBZ9568033.1"/>
    </source>
</evidence>
<keyword evidence="6 7" id="KW-0961">Cell wall biogenesis/degradation</keyword>
<dbReference type="Proteomes" id="UP001319883">
    <property type="component" value="Unassembled WGS sequence"/>
</dbReference>
<dbReference type="PANTHER" id="PTHR36699:SF1">
    <property type="entry name" value="L,D-TRANSPEPTIDASE YAFK-RELATED"/>
    <property type="match status" value="1"/>
</dbReference>
<comment type="pathway">
    <text evidence="1 7">Cell wall biogenesis; peptidoglycan biosynthesis.</text>
</comment>
<evidence type="ECO:0000256" key="7">
    <source>
        <dbReference type="PROSITE-ProRule" id="PRU01373"/>
    </source>
</evidence>
<sequence>MKRALGLVILGLLIALPAWARAASATDKVWVLIDHASSTLTVYRGQQTVERFHPIAVGRRGVTDTRLRGDMTTPAGVYHVTRFNYDSDFHLFIGLDFPNLAQARRAEETGVLSDQEFDRYLSYYRRHGQPPQDTVLGGDIGIHGLGQADPGMHRRFNWTQGCVAVTNPQIDRLGELVQLGTKVIIR</sequence>
<accession>A0ABS7WZH8</accession>
<dbReference type="PANTHER" id="PTHR36699">
    <property type="entry name" value="LD-TRANSPEPTIDASE"/>
    <property type="match status" value="1"/>
</dbReference>